<dbReference type="InterPro" id="IPR013083">
    <property type="entry name" value="Znf_RING/FYVE/PHD"/>
</dbReference>
<keyword evidence="7" id="KW-0479">Metal-binding</keyword>
<comment type="pathway">
    <text evidence="3">Protein modification; protein ubiquitination.</text>
</comment>
<evidence type="ECO:0000256" key="6">
    <source>
        <dbReference type="ARBA" id="ARBA00022692"/>
    </source>
</evidence>
<dbReference type="GO" id="GO:0008270">
    <property type="term" value="F:zinc ion binding"/>
    <property type="evidence" value="ECO:0007669"/>
    <property type="project" value="UniProtKB-KW"/>
</dbReference>
<dbReference type="PANTHER" id="PTHR46913:SF1">
    <property type="entry name" value="RING-H2 FINGER PROTEIN ATL16"/>
    <property type="match status" value="1"/>
</dbReference>
<organism evidence="15 16">
    <name type="scientific">Populus trichocarpa</name>
    <name type="common">Western balsam poplar</name>
    <name type="synonym">Populus balsamifera subsp. trichocarpa</name>
    <dbReference type="NCBI Taxonomy" id="3694"/>
    <lineage>
        <taxon>Eukaryota</taxon>
        <taxon>Viridiplantae</taxon>
        <taxon>Streptophyta</taxon>
        <taxon>Embryophyta</taxon>
        <taxon>Tracheophyta</taxon>
        <taxon>Spermatophyta</taxon>
        <taxon>Magnoliopsida</taxon>
        <taxon>eudicotyledons</taxon>
        <taxon>Gunneridae</taxon>
        <taxon>Pentapetalae</taxon>
        <taxon>rosids</taxon>
        <taxon>fabids</taxon>
        <taxon>Malpighiales</taxon>
        <taxon>Salicaceae</taxon>
        <taxon>Saliceae</taxon>
        <taxon>Populus</taxon>
    </lineage>
</organism>
<evidence type="ECO:0000256" key="11">
    <source>
        <dbReference type="ARBA" id="ARBA00022989"/>
    </source>
</evidence>
<dbReference type="GO" id="GO:0016020">
    <property type="term" value="C:membrane"/>
    <property type="evidence" value="ECO:0007669"/>
    <property type="project" value="UniProtKB-SubCell"/>
</dbReference>
<dbReference type="GO" id="GO:0061630">
    <property type="term" value="F:ubiquitin protein ligase activity"/>
    <property type="evidence" value="ECO:0007669"/>
    <property type="project" value="UniProtKB-EC"/>
</dbReference>
<evidence type="ECO:0000256" key="10">
    <source>
        <dbReference type="ARBA" id="ARBA00022833"/>
    </source>
</evidence>
<evidence type="ECO:0000313" key="16">
    <source>
        <dbReference type="Proteomes" id="UP000006729"/>
    </source>
</evidence>
<keyword evidence="9" id="KW-0833">Ubl conjugation pathway</keyword>
<dbReference type="GO" id="GO:0016567">
    <property type="term" value="P:protein ubiquitination"/>
    <property type="evidence" value="ECO:0007669"/>
    <property type="project" value="UniProtKB-UniPathway"/>
</dbReference>
<dbReference type="Pfam" id="PF13639">
    <property type="entry name" value="zf-RING_2"/>
    <property type="match status" value="1"/>
</dbReference>
<feature type="domain" description="RING-type" evidence="14">
    <location>
        <begin position="9"/>
        <end position="47"/>
    </location>
</feature>
<evidence type="ECO:0000256" key="2">
    <source>
        <dbReference type="ARBA" id="ARBA00004167"/>
    </source>
</evidence>
<keyword evidence="6" id="KW-0812">Transmembrane</keyword>
<protein>
    <recommendedName>
        <fullName evidence="4">RING-type E3 ubiquitin transferase</fullName>
        <ecNumber evidence="4">2.3.2.27</ecNumber>
    </recommendedName>
</protein>
<evidence type="ECO:0000256" key="13">
    <source>
        <dbReference type="ARBA" id="ARBA00024209"/>
    </source>
</evidence>
<dbReference type="Gene3D" id="3.30.40.10">
    <property type="entry name" value="Zinc/RING finger domain, C3HC4 (zinc finger)"/>
    <property type="match status" value="1"/>
</dbReference>
<evidence type="ECO:0000256" key="3">
    <source>
        <dbReference type="ARBA" id="ARBA00004906"/>
    </source>
</evidence>
<evidence type="ECO:0000256" key="9">
    <source>
        <dbReference type="ARBA" id="ARBA00022786"/>
    </source>
</evidence>
<gene>
    <name evidence="15" type="ORF">POPTR_010G206300</name>
</gene>
<dbReference type="EMBL" id="CM009299">
    <property type="protein sequence ID" value="PNT17745.1"/>
    <property type="molecule type" value="Genomic_DNA"/>
</dbReference>
<keyword evidence="12" id="KW-0472">Membrane</keyword>
<reference evidence="15 16" key="1">
    <citation type="journal article" date="2006" name="Science">
        <title>The genome of black cottonwood, Populus trichocarpa (Torr. &amp; Gray).</title>
        <authorList>
            <person name="Tuskan G.A."/>
            <person name="Difazio S."/>
            <person name="Jansson S."/>
            <person name="Bohlmann J."/>
            <person name="Grigoriev I."/>
            <person name="Hellsten U."/>
            <person name="Putnam N."/>
            <person name="Ralph S."/>
            <person name="Rombauts S."/>
            <person name="Salamov A."/>
            <person name="Schein J."/>
            <person name="Sterck L."/>
            <person name="Aerts A."/>
            <person name="Bhalerao R.R."/>
            <person name="Bhalerao R.P."/>
            <person name="Blaudez D."/>
            <person name="Boerjan W."/>
            <person name="Brun A."/>
            <person name="Brunner A."/>
            <person name="Busov V."/>
            <person name="Campbell M."/>
            <person name="Carlson J."/>
            <person name="Chalot M."/>
            <person name="Chapman J."/>
            <person name="Chen G.L."/>
            <person name="Cooper D."/>
            <person name="Coutinho P.M."/>
            <person name="Couturier J."/>
            <person name="Covert S."/>
            <person name="Cronk Q."/>
            <person name="Cunningham R."/>
            <person name="Davis J."/>
            <person name="Degroeve S."/>
            <person name="Dejardin A."/>
            <person name="Depamphilis C."/>
            <person name="Detter J."/>
            <person name="Dirks B."/>
            <person name="Dubchak I."/>
            <person name="Duplessis S."/>
            <person name="Ehlting J."/>
            <person name="Ellis B."/>
            <person name="Gendler K."/>
            <person name="Goodstein D."/>
            <person name="Gribskov M."/>
            <person name="Grimwood J."/>
            <person name="Groover A."/>
            <person name="Gunter L."/>
            <person name="Hamberger B."/>
            <person name="Heinze B."/>
            <person name="Helariutta Y."/>
            <person name="Henrissat B."/>
            <person name="Holligan D."/>
            <person name="Holt R."/>
            <person name="Huang W."/>
            <person name="Islam-Faridi N."/>
            <person name="Jones S."/>
            <person name="Jones-Rhoades M."/>
            <person name="Jorgensen R."/>
            <person name="Joshi C."/>
            <person name="Kangasjarvi J."/>
            <person name="Karlsson J."/>
            <person name="Kelleher C."/>
            <person name="Kirkpatrick R."/>
            <person name="Kirst M."/>
            <person name="Kohler A."/>
            <person name="Kalluri U."/>
            <person name="Larimer F."/>
            <person name="Leebens-Mack J."/>
            <person name="Leple J.C."/>
            <person name="Locascio P."/>
            <person name="Lou Y."/>
            <person name="Lucas S."/>
            <person name="Martin F."/>
            <person name="Montanini B."/>
            <person name="Napoli C."/>
            <person name="Nelson D.R."/>
            <person name="Nelson C."/>
            <person name="Nieminen K."/>
            <person name="Nilsson O."/>
            <person name="Pereda V."/>
            <person name="Peter G."/>
            <person name="Philippe R."/>
            <person name="Pilate G."/>
            <person name="Poliakov A."/>
            <person name="Razumovskaya J."/>
            <person name="Richardson P."/>
            <person name="Rinaldi C."/>
            <person name="Ritland K."/>
            <person name="Rouze P."/>
            <person name="Ryaboy D."/>
            <person name="Schmutz J."/>
            <person name="Schrader J."/>
            <person name="Segerman B."/>
            <person name="Shin H."/>
            <person name="Siddiqui A."/>
            <person name="Sterky F."/>
            <person name="Terry A."/>
            <person name="Tsai C.J."/>
            <person name="Uberbacher E."/>
            <person name="Unneberg P."/>
            <person name="Vahala J."/>
            <person name="Wall K."/>
            <person name="Wessler S."/>
            <person name="Yang G."/>
            <person name="Yin T."/>
            <person name="Douglas C."/>
            <person name="Marra M."/>
            <person name="Sandberg G."/>
            <person name="Van de Peer Y."/>
            <person name="Rokhsar D."/>
        </authorList>
    </citation>
    <scope>NUCLEOTIDE SEQUENCE [LARGE SCALE GENOMIC DNA]</scope>
    <source>
        <strain evidence="16">cv. Nisqually</strain>
    </source>
</reference>
<keyword evidence="5" id="KW-0808">Transferase</keyword>
<dbReference type="InParanoid" id="A0A2K1YXI7"/>
<dbReference type="InterPro" id="IPR044600">
    <property type="entry name" value="ATL1/ATL16-like"/>
</dbReference>
<evidence type="ECO:0000256" key="7">
    <source>
        <dbReference type="ARBA" id="ARBA00022723"/>
    </source>
</evidence>
<sequence length="87" mass="9826">MERVRFALSGFEEGEELRTLPECLHSYHVACIDMWFFYSHSNCPICRTDATPSQVFPNARVLDSEGPPRAYRNGGVLQGVVVHSRAI</sequence>
<dbReference type="InterPro" id="IPR001841">
    <property type="entry name" value="Znf_RING"/>
</dbReference>
<comment type="catalytic activity">
    <reaction evidence="1">
        <text>S-ubiquitinyl-[E2 ubiquitin-conjugating enzyme]-L-cysteine + [acceptor protein]-L-lysine = [E2 ubiquitin-conjugating enzyme]-L-cysteine + N(6)-ubiquitinyl-[acceptor protein]-L-lysine.</text>
        <dbReference type="EC" id="2.3.2.27"/>
    </reaction>
</comment>
<evidence type="ECO:0000256" key="8">
    <source>
        <dbReference type="ARBA" id="ARBA00022771"/>
    </source>
</evidence>
<keyword evidence="8" id="KW-0863">Zinc-finger</keyword>
<accession>A0A2K1YXI7</accession>
<evidence type="ECO:0000259" key="14">
    <source>
        <dbReference type="Pfam" id="PF13639"/>
    </source>
</evidence>
<evidence type="ECO:0000256" key="1">
    <source>
        <dbReference type="ARBA" id="ARBA00000900"/>
    </source>
</evidence>
<dbReference type="SUPFAM" id="SSF57850">
    <property type="entry name" value="RING/U-box"/>
    <property type="match status" value="1"/>
</dbReference>
<evidence type="ECO:0000313" key="15">
    <source>
        <dbReference type="EMBL" id="PNT17745.1"/>
    </source>
</evidence>
<keyword evidence="11" id="KW-1133">Transmembrane helix</keyword>
<evidence type="ECO:0000256" key="5">
    <source>
        <dbReference type="ARBA" id="ARBA00022679"/>
    </source>
</evidence>
<name>A0A2K1YXI7_POPTR</name>
<proteinExistence type="inferred from homology"/>
<keyword evidence="16" id="KW-1185">Reference proteome</keyword>
<dbReference type="Proteomes" id="UP000006729">
    <property type="component" value="Chromosome 10"/>
</dbReference>
<dbReference type="UniPathway" id="UPA00143"/>
<dbReference type="EC" id="2.3.2.27" evidence="4"/>
<keyword evidence="10" id="KW-0862">Zinc</keyword>
<comment type="subcellular location">
    <subcellularLocation>
        <location evidence="2">Membrane</location>
        <topology evidence="2">Single-pass membrane protein</topology>
    </subcellularLocation>
</comment>
<evidence type="ECO:0000256" key="4">
    <source>
        <dbReference type="ARBA" id="ARBA00012483"/>
    </source>
</evidence>
<evidence type="ECO:0000256" key="12">
    <source>
        <dbReference type="ARBA" id="ARBA00023136"/>
    </source>
</evidence>
<dbReference type="AlphaFoldDB" id="A0A2K1YXI7"/>
<dbReference type="PANTHER" id="PTHR46913">
    <property type="entry name" value="RING-H2 FINGER PROTEIN ATL16"/>
    <property type="match status" value="1"/>
</dbReference>
<comment type="similarity">
    <text evidence="13">Belongs to the RING-type zinc finger family. ATL subfamily.</text>
</comment>